<dbReference type="RefSeq" id="WP_021316282.1">
    <property type="nucleotide sequence ID" value="NZ_AUWY01000022.1"/>
</dbReference>
<dbReference type="Proteomes" id="UP000015523">
    <property type="component" value="Unassembled WGS sequence"/>
</dbReference>
<reference evidence="3 4" key="1">
    <citation type="journal article" date="2013" name="Genome Announc.">
        <title>Draft Genome Sequence of Sphingobium ummariense Strain RL-3, a Hexachlorocyclohexane-Degrading Bacterium.</title>
        <authorList>
            <person name="Kohli P."/>
            <person name="Dua A."/>
            <person name="Sangwan N."/>
            <person name="Oldach P."/>
            <person name="Khurana J.P."/>
            <person name="Lal R."/>
        </authorList>
    </citation>
    <scope>NUCLEOTIDE SEQUENCE [LARGE SCALE GENOMIC DNA]</scope>
    <source>
        <strain evidence="3 4">RL-3</strain>
    </source>
</reference>
<evidence type="ECO:0000256" key="1">
    <source>
        <dbReference type="SAM" id="SignalP"/>
    </source>
</evidence>
<protein>
    <recommendedName>
        <fullName evidence="5">UrcA family protein</fullName>
    </recommendedName>
</protein>
<evidence type="ECO:0008006" key="5">
    <source>
        <dbReference type="Google" id="ProtNLM"/>
    </source>
</evidence>
<dbReference type="PATRIC" id="fig|1346791.3.peg.214"/>
<keyword evidence="4" id="KW-1185">Reference proteome</keyword>
<name>T0J7K3_9SPHN</name>
<feature type="chain" id="PRO_5007727442" description="UrcA family protein" evidence="1">
    <location>
        <begin position="27"/>
        <end position="115"/>
    </location>
</feature>
<dbReference type="NCBIfam" id="TIGR04433">
    <property type="entry name" value="UrcA_uranyl"/>
    <property type="match status" value="1"/>
</dbReference>
<evidence type="ECO:0000313" key="2">
    <source>
        <dbReference type="EMBL" id="EQB30775.1"/>
    </source>
</evidence>
<gene>
    <name evidence="3" type="ORF">M529_01130</name>
    <name evidence="2" type="ORF">M529_18030</name>
</gene>
<evidence type="ECO:0000313" key="3">
    <source>
        <dbReference type="EMBL" id="EQB33956.1"/>
    </source>
</evidence>
<sequence length="115" mass="11958">MIAPVKFFTALSAAAVLLGTAGAASAEDFASNGRTMEVRFGDLDLAQAENQKELRARINRAAARVCANGDLSVQQACKKKALAHVDTPVAAAIARAESGQRYAEAGNNKRAVVGN</sequence>
<organism evidence="3 4">
    <name type="scientific">Sphingobium ummariense RL-3</name>
    <dbReference type="NCBI Taxonomy" id="1346791"/>
    <lineage>
        <taxon>Bacteria</taxon>
        <taxon>Pseudomonadati</taxon>
        <taxon>Pseudomonadota</taxon>
        <taxon>Alphaproteobacteria</taxon>
        <taxon>Sphingomonadales</taxon>
        <taxon>Sphingomonadaceae</taxon>
        <taxon>Sphingobium</taxon>
    </lineage>
</organism>
<dbReference type="EMBL" id="AUWY01000022">
    <property type="protein sequence ID" value="EQB33956.1"/>
    <property type="molecule type" value="Genomic_DNA"/>
</dbReference>
<feature type="signal peptide" evidence="1">
    <location>
        <begin position="1"/>
        <end position="26"/>
    </location>
</feature>
<dbReference type="OrthoDB" id="7474986at2"/>
<comment type="caution">
    <text evidence="3">The sequence shown here is derived from an EMBL/GenBank/DDBJ whole genome shotgun (WGS) entry which is preliminary data.</text>
</comment>
<evidence type="ECO:0000313" key="4">
    <source>
        <dbReference type="Proteomes" id="UP000015523"/>
    </source>
</evidence>
<dbReference type="InterPro" id="IPR030972">
    <property type="entry name" value="UrcA_uranyl"/>
</dbReference>
<proteinExistence type="predicted"/>
<keyword evidence="1" id="KW-0732">Signal</keyword>
<accession>T0J7K3</accession>
<dbReference type="EMBL" id="AUWY01000117">
    <property type="protein sequence ID" value="EQB30775.1"/>
    <property type="molecule type" value="Genomic_DNA"/>
</dbReference>
<dbReference type="AlphaFoldDB" id="T0J7K3"/>